<reference evidence="2 3" key="1">
    <citation type="submission" date="2019-03" db="EMBL/GenBank/DDBJ databases">
        <title>Metabolic reconstructions from genomes of highly enriched 'Candidatus Accumulibacter' and 'Candidatus Competibacter' bioreactor populations.</title>
        <authorList>
            <person name="Annavajhala M.K."/>
            <person name="Welles L."/>
            <person name="Abbas B."/>
            <person name="Sorokin D."/>
            <person name="Park H."/>
            <person name="Van Loosdrecht M."/>
            <person name="Chandran K."/>
        </authorList>
    </citation>
    <scope>NUCLEOTIDE SEQUENCE [LARGE SCALE GENOMIC DNA]</scope>
    <source>
        <strain evidence="2 3">SBR_S</strain>
    </source>
</reference>
<accession>A0ABX1U135</accession>
<comment type="caution">
    <text evidence="2">The sequence shown here is derived from an EMBL/GenBank/DDBJ whole genome shotgun (WGS) entry which is preliminary data.</text>
</comment>
<evidence type="ECO:0000313" key="3">
    <source>
        <dbReference type="Proteomes" id="UP000749010"/>
    </source>
</evidence>
<sequence length="160" mass="17396">MKRFALLVALLGSLPALAQHTHGEGRLDVAIDMDVVTLNLELPLDAAVGFERAPRNDKEKAALAATERALNDAAALWQPTSAANCTLQSVEVDMPQFEGGEHADVDARYVFRCVDPAALKGIGTTIFKQFKRLYRLETQRVGPTGQGAQRLTPKTPALTW</sequence>
<keyword evidence="1" id="KW-0732">Signal</keyword>
<protein>
    <submittedName>
        <fullName evidence="2">DUF2796 domain-containing protein</fullName>
    </submittedName>
</protein>
<dbReference type="RefSeq" id="WP_169068612.1">
    <property type="nucleotide sequence ID" value="NZ_SPMY01000113.1"/>
</dbReference>
<name>A0ABX1U135_9PROT</name>
<evidence type="ECO:0000256" key="1">
    <source>
        <dbReference type="SAM" id="SignalP"/>
    </source>
</evidence>
<dbReference type="Proteomes" id="UP000749010">
    <property type="component" value="Unassembled WGS sequence"/>
</dbReference>
<feature type="signal peptide" evidence="1">
    <location>
        <begin position="1"/>
        <end position="18"/>
    </location>
</feature>
<evidence type="ECO:0000313" key="2">
    <source>
        <dbReference type="EMBL" id="NMQ30211.1"/>
    </source>
</evidence>
<dbReference type="EMBL" id="SPMY01000113">
    <property type="protein sequence ID" value="NMQ30211.1"/>
    <property type="molecule type" value="Genomic_DNA"/>
</dbReference>
<dbReference type="InterPro" id="IPR021253">
    <property type="entry name" value="ZrgA-like"/>
</dbReference>
<dbReference type="Pfam" id="PF10986">
    <property type="entry name" value="ZrgA"/>
    <property type="match status" value="1"/>
</dbReference>
<gene>
    <name evidence="2" type="ORF">E4Q23_22090</name>
</gene>
<organism evidence="2 3">
    <name type="scientific">Candidatus Accumulibacter phosphatis</name>
    <dbReference type="NCBI Taxonomy" id="327160"/>
    <lineage>
        <taxon>Bacteria</taxon>
        <taxon>Pseudomonadati</taxon>
        <taxon>Pseudomonadota</taxon>
        <taxon>Betaproteobacteria</taxon>
        <taxon>Candidatus Accumulibacter</taxon>
    </lineage>
</organism>
<feature type="chain" id="PRO_5047111624" evidence="1">
    <location>
        <begin position="19"/>
        <end position="160"/>
    </location>
</feature>
<keyword evidence="3" id="KW-1185">Reference proteome</keyword>
<proteinExistence type="predicted"/>